<keyword evidence="2" id="KW-0963">Cytoplasm</keyword>
<keyword evidence="3" id="KW-0175">Coiled coil</keyword>
<keyword evidence="4" id="KW-0206">Cytoskeleton</keyword>
<gene>
    <name evidence="7" type="ORF">MCOM1403_LOCUS8478</name>
    <name evidence="8" type="ORF">MCOM1403_LOCUS8479</name>
</gene>
<evidence type="ECO:0000313" key="7">
    <source>
        <dbReference type="EMBL" id="CAD8521052.1"/>
    </source>
</evidence>
<accession>A0A6U0QBU2</accession>
<dbReference type="PANTHER" id="PTHR44281">
    <property type="entry name" value="SPINDLE ASSEMBLY ABNORMAL PROTEIN 6 HOMOLOG"/>
    <property type="match status" value="1"/>
</dbReference>
<evidence type="ECO:0000256" key="3">
    <source>
        <dbReference type="ARBA" id="ARBA00023054"/>
    </source>
</evidence>
<evidence type="ECO:0000256" key="5">
    <source>
        <dbReference type="ARBA" id="ARBA00023306"/>
    </source>
</evidence>
<sequence length="338" mass="37646">MYTHVINGDPSSLATSSVVSANSLFDKRVPICLRGVGYTGEKVEELPVRILLCADQEGQKVLCVQVTSESDPFFLHHMEVSEEGFQALKVEQSILVTFAQFPQNLIALLEECIGGRGQECPKFLAVLRLGDVGDLEGSRLGIVETNEFKHLSHISLSLKPGNDAIIKQFLAGRLMDLQCERDHLIRSSNEMSSKLGVALRELETSAKDLLRQKSLSSKAEETTQAKLDDLSANLKLASLKELESTKKKLEGEHHTAQVGMRSMIESLKVRNAELDKQVCELMDNKHKLDSQLSDVSSRACNTEKELRSSREEVARLQKINDELNKVRLLNFNSSILDE</sequence>
<comment type="subcellular location">
    <subcellularLocation>
        <location evidence="1">Cytoplasm</location>
        <location evidence="1">Cytoskeleton</location>
        <location evidence="1">Microtubule organizing center</location>
        <location evidence="1">Centrosome</location>
    </subcellularLocation>
</comment>
<evidence type="ECO:0000256" key="2">
    <source>
        <dbReference type="ARBA" id="ARBA00022490"/>
    </source>
</evidence>
<dbReference type="Pfam" id="PF16531">
    <property type="entry name" value="SAS-6_N"/>
    <property type="match status" value="1"/>
</dbReference>
<name>A0A6U0QBU2_MICPS</name>
<protein>
    <recommendedName>
        <fullName evidence="6">Spindle assembly abnormal protein 6 N-terminal domain-containing protein</fullName>
    </recommendedName>
</protein>
<evidence type="ECO:0000256" key="4">
    <source>
        <dbReference type="ARBA" id="ARBA00023212"/>
    </source>
</evidence>
<dbReference type="AlphaFoldDB" id="A0A6U0QBU2"/>
<evidence type="ECO:0000256" key="1">
    <source>
        <dbReference type="ARBA" id="ARBA00004300"/>
    </source>
</evidence>
<dbReference type="CDD" id="cd10142">
    <property type="entry name" value="HD_SAS6_N"/>
    <property type="match status" value="1"/>
</dbReference>
<dbReference type="InterPro" id="IPR038558">
    <property type="entry name" value="SAS-6_N_sf"/>
</dbReference>
<dbReference type="Gene3D" id="2.170.210.20">
    <property type="entry name" value="Spindle assembly abnormal protein 6, N-terminal domain"/>
    <property type="match status" value="1"/>
</dbReference>
<dbReference type="EMBL" id="HBEQ01010533">
    <property type="protein sequence ID" value="CAD8521052.1"/>
    <property type="molecule type" value="Transcribed_RNA"/>
</dbReference>
<dbReference type="EMBL" id="HBEQ01010534">
    <property type="protein sequence ID" value="CAD8521053.1"/>
    <property type="molecule type" value="Transcribed_RNA"/>
</dbReference>
<evidence type="ECO:0000313" key="8">
    <source>
        <dbReference type="EMBL" id="CAD8521053.1"/>
    </source>
</evidence>
<feature type="domain" description="Spindle assembly abnormal protein 6 N-terminal" evidence="6">
    <location>
        <begin position="24"/>
        <end position="158"/>
    </location>
</feature>
<dbReference type="InterPro" id="IPR032396">
    <property type="entry name" value="SAS-6_N"/>
</dbReference>
<dbReference type="PANTHER" id="PTHR44281:SF2">
    <property type="entry name" value="SPINDLE ASSEMBLY ABNORMAL PROTEIN 6 HOMOLOG"/>
    <property type="match status" value="1"/>
</dbReference>
<evidence type="ECO:0000259" key="6">
    <source>
        <dbReference type="Pfam" id="PF16531"/>
    </source>
</evidence>
<keyword evidence="5" id="KW-0131">Cell cycle</keyword>
<proteinExistence type="predicted"/>
<organism evidence="7">
    <name type="scientific">Micromonas pusilla</name>
    <name type="common">Picoplanktonic green alga</name>
    <name type="synonym">Chromulina pusilla</name>
    <dbReference type="NCBI Taxonomy" id="38833"/>
    <lineage>
        <taxon>Eukaryota</taxon>
        <taxon>Viridiplantae</taxon>
        <taxon>Chlorophyta</taxon>
        <taxon>Mamiellophyceae</taxon>
        <taxon>Mamiellales</taxon>
        <taxon>Mamiellaceae</taxon>
        <taxon>Micromonas</taxon>
    </lineage>
</organism>
<reference evidence="7" key="1">
    <citation type="submission" date="2021-01" db="EMBL/GenBank/DDBJ databases">
        <authorList>
            <person name="Corre E."/>
            <person name="Pelletier E."/>
            <person name="Niang G."/>
            <person name="Scheremetjew M."/>
            <person name="Finn R."/>
            <person name="Kale V."/>
            <person name="Holt S."/>
            <person name="Cochrane G."/>
            <person name="Meng A."/>
            <person name="Brown T."/>
            <person name="Cohen L."/>
        </authorList>
    </citation>
    <scope>NUCLEOTIDE SEQUENCE</scope>
    <source>
        <strain evidence="7">CCMP1723</strain>
    </source>
</reference>